<dbReference type="AlphaFoldDB" id="A0A506TVD1"/>
<reference evidence="3 4" key="1">
    <citation type="submission" date="2019-06" db="EMBL/GenBank/DDBJ databases">
        <authorList>
            <person name="Li M."/>
        </authorList>
    </citation>
    <scope>NUCLEOTIDE SEQUENCE [LARGE SCALE GENOMIC DNA]</scope>
    <source>
        <strain evidence="3 4">BGMRC6574</strain>
    </source>
</reference>
<feature type="region of interest" description="Disordered" evidence="1">
    <location>
        <begin position="250"/>
        <end position="272"/>
    </location>
</feature>
<comment type="caution">
    <text evidence="3">The sequence shown here is derived from an EMBL/GenBank/DDBJ whole genome shotgun (WGS) entry which is preliminary data.</text>
</comment>
<name>A0A506TVD1_9HYPH</name>
<sequence length="272" mass="30358">MRFVGAELPTDWDQLVDRWGDSVLDAIEIAIRDATAGQQGIAALVQEAKVDVFRIEGFMRNIRDETYKRSIEDRFSLANRLKSTTNALVLDKEDEYQQKTVNFAQLPEVQRLQLQIVSGAADIPATRFLGQSPTGLNSTGEGDEKNYYQRIGAEQELTLREPLDKLFALTVRSALGNYPADLWWSFRPLWQMSEKERAEIFKRKADAVRALAGTNTQPPLLPIEALSKATENMLEEDGTLVGVAQAVEEYGGLDEGEPDDDDQQAALPPADQ</sequence>
<keyword evidence="4" id="KW-1185">Reference proteome</keyword>
<protein>
    <submittedName>
        <fullName evidence="3">DUF1073 domain-containing protein</fullName>
    </submittedName>
</protein>
<proteinExistence type="predicted"/>
<gene>
    <name evidence="3" type="ORF">FJU11_16550</name>
</gene>
<feature type="domain" description="Anti-CBASS protein Acb1-like N-terminal" evidence="2">
    <location>
        <begin position="2"/>
        <end position="209"/>
    </location>
</feature>
<feature type="compositionally biased region" description="Acidic residues" evidence="1">
    <location>
        <begin position="251"/>
        <end position="263"/>
    </location>
</feature>
<evidence type="ECO:0000256" key="1">
    <source>
        <dbReference type="SAM" id="MobiDB-lite"/>
    </source>
</evidence>
<dbReference type="Pfam" id="PF06381">
    <property type="entry name" value="Phage_portal_3"/>
    <property type="match status" value="1"/>
</dbReference>
<dbReference type="EMBL" id="VHLH01000039">
    <property type="protein sequence ID" value="TPW26023.1"/>
    <property type="molecule type" value="Genomic_DNA"/>
</dbReference>
<evidence type="ECO:0000313" key="3">
    <source>
        <dbReference type="EMBL" id="TPW26023.1"/>
    </source>
</evidence>
<evidence type="ECO:0000313" key="4">
    <source>
        <dbReference type="Proteomes" id="UP000320314"/>
    </source>
</evidence>
<dbReference type="OrthoDB" id="7491028at2"/>
<accession>A0A506TVD1</accession>
<dbReference type="InterPro" id="IPR024459">
    <property type="entry name" value="Acb1-like_N"/>
</dbReference>
<dbReference type="Proteomes" id="UP000320314">
    <property type="component" value="Unassembled WGS sequence"/>
</dbReference>
<evidence type="ECO:0000259" key="2">
    <source>
        <dbReference type="Pfam" id="PF06381"/>
    </source>
</evidence>
<organism evidence="3 4">
    <name type="scientific">Pararhizobium mangrovi</name>
    <dbReference type="NCBI Taxonomy" id="2590452"/>
    <lineage>
        <taxon>Bacteria</taxon>
        <taxon>Pseudomonadati</taxon>
        <taxon>Pseudomonadota</taxon>
        <taxon>Alphaproteobacteria</taxon>
        <taxon>Hyphomicrobiales</taxon>
        <taxon>Rhizobiaceae</taxon>
        <taxon>Rhizobium/Agrobacterium group</taxon>
        <taxon>Pararhizobium</taxon>
    </lineage>
</organism>